<dbReference type="PROSITE" id="PS50977">
    <property type="entry name" value="HTH_TETR_2"/>
    <property type="match status" value="1"/>
</dbReference>
<evidence type="ECO:0000259" key="3">
    <source>
        <dbReference type="PROSITE" id="PS50977"/>
    </source>
</evidence>
<evidence type="ECO:0000313" key="5">
    <source>
        <dbReference type="Proteomes" id="UP001265301"/>
    </source>
</evidence>
<gene>
    <name evidence="4" type="ORF">P7H59_08670</name>
</gene>
<feature type="DNA-binding region" description="H-T-H motif" evidence="2">
    <location>
        <begin position="28"/>
        <end position="47"/>
    </location>
</feature>
<dbReference type="Gene3D" id="1.10.10.60">
    <property type="entry name" value="Homeodomain-like"/>
    <property type="match status" value="1"/>
</dbReference>
<name>A0ABU3FUC5_9ENTE</name>
<dbReference type="InterPro" id="IPR001647">
    <property type="entry name" value="HTH_TetR"/>
</dbReference>
<dbReference type="RefSeq" id="WP_311819256.1">
    <property type="nucleotide sequence ID" value="NZ_JARQBN010000015.1"/>
</dbReference>
<dbReference type="InterPro" id="IPR009057">
    <property type="entry name" value="Homeodomain-like_sf"/>
</dbReference>
<dbReference type="SUPFAM" id="SSF46689">
    <property type="entry name" value="Homeodomain-like"/>
    <property type="match status" value="1"/>
</dbReference>
<accession>A0ABU3FUC5</accession>
<sequence>MRTTRLNREIVIQCAMELVYESGINGLRLNKIADRLDVKSPSLYTHTGSVTELRQAVIHQAMQQFREALMDSLMGRATLGAFLELGKTWMNYANEQSVFYTSFYNNEYSEFYAKNISHFLQSAFKRIFVDWPLNEEEVKQIERIMTNYFCGQIDCLNGQPYVETELISDLEIFYQGIVQKLEKVSQVC</sequence>
<keyword evidence="1 2" id="KW-0238">DNA-binding</keyword>
<protein>
    <submittedName>
        <fullName evidence="4">TetR/AcrR family transcriptional regulator</fullName>
    </submittedName>
</protein>
<reference evidence="4 5" key="1">
    <citation type="submission" date="2023-03" db="EMBL/GenBank/DDBJ databases">
        <authorList>
            <person name="Shen W."/>
            <person name="Cai J."/>
        </authorList>
    </citation>
    <scope>NUCLEOTIDE SEQUENCE [LARGE SCALE GENOMIC DNA]</scope>
    <source>
        <strain evidence="4 5">B101</strain>
    </source>
</reference>
<proteinExistence type="predicted"/>
<organism evidence="4 5">
    <name type="scientific">Enterococcus viikkiensis</name>
    <dbReference type="NCBI Taxonomy" id="930854"/>
    <lineage>
        <taxon>Bacteria</taxon>
        <taxon>Bacillati</taxon>
        <taxon>Bacillota</taxon>
        <taxon>Bacilli</taxon>
        <taxon>Lactobacillales</taxon>
        <taxon>Enterococcaceae</taxon>
        <taxon>Enterococcus</taxon>
    </lineage>
</organism>
<feature type="domain" description="HTH tetR-type" evidence="3">
    <location>
        <begin position="5"/>
        <end position="65"/>
    </location>
</feature>
<dbReference type="EMBL" id="JARQBN010000015">
    <property type="protein sequence ID" value="MDT2828517.1"/>
    <property type="molecule type" value="Genomic_DNA"/>
</dbReference>
<evidence type="ECO:0000313" key="4">
    <source>
        <dbReference type="EMBL" id="MDT2828517.1"/>
    </source>
</evidence>
<comment type="caution">
    <text evidence="4">The sequence shown here is derived from an EMBL/GenBank/DDBJ whole genome shotgun (WGS) entry which is preliminary data.</text>
</comment>
<evidence type="ECO:0000256" key="1">
    <source>
        <dbReference type="ARBA" id="ARBA00023125"/>
    </source>
</evidence>
<keyword evidence="5" id="KW-1185">Reference proteome</keyword>
<evidence type="ECO:0000256" key="2">
    <source>
        <dbReference type="PROSITE-ProRule" id="PRU00335"/>
    </source>
</evidence>
<dbReference type="Proteomes" id="UP001265301">
    <property type="component" value="Unassembled WGS sequence"/>
</dbReference>